<dbReference type="EMBL" id="NJEU01000047">
    <property type="protein sequence ID" value="PHH82666.1"/>
    <property type="molecule type" value="Genomic_DNA"/>
</dbReference>
<evidence type="ECO:0000256" key="1">
    <source>
        <dbReference type="SAM" id="MobiDB-lite"/>
    </source>
</evidence>
<reference evidence="3 4" key="1">
    <citation type="submission" date="2017-06" db="EMBL/GenBank/DDBJ databases">
        <title>Ant-infecting Ophiocordyceps genomes reveal a high diversity of potential behavioral manipulation genes and a possible major role for enterotoxins.</title>
        <authorList>
            <person name="De Bekker C."/>
            <person name="Evans H.C."/>
            <person name="Brachmann A."/>
            <person name="Hughes D.P."/>
        </authorList>
    </citation>
    <scope>NUCLEOTIDE SEQUENCE [LARGE SCALE GENOMIC DNA]</scope>
    <source>
        <strain evidence="3 4">1348a</strain>
    </source>
</reference>
<gene>
    <name evidence="3" type="ORF">CDD82_5206</name>
</gene>
<feature type="region of interest" description="Disordered" evidence="1">
    <location>
        <begin position="208"/>
        <end position="229"/>
    </location>
</feature>
<dbReference type="Proteomes" id="UP000224854">
    <property type="component" value="Unassembled WGS sequence"/>
</dbReference>
<accession>A0A2C5ZRP3</accession>
<dbReference type="OrthoDB" id="4913784at2759"/>
<protein>
    <submittedName>
        <fullName evidence="3">Uncharacterized protein</fullName>
    </submittedName>
</protein>
<name>A0A2C5ZRP3_9HYPO</name>
<evidence type="ECO:0000313" key="3">
    <source>
        <dbReference type="EMBL" id="PHH82666.1"/>
    </source>
</evidence>
<evidence type="ECO:0000256" key="2">
    <source>
        <dbReference type="SAM" id="SignalP"/>
    </source>
</evidence>
<proteinExistence type="predicted"/>
<evidence type="ECO:0000313" key="4">
    <source>
        <dbReference type="Proteomes" id="UP000224854"/>
    </source>
</evidence>
<keyword evidence="4" id="KW-1185">Reference proteome</keyword>
<comment type="caution">
    <text evidence="3">The sequence shown here is derived from an EMBL/GenBank/DDBJ whole genome shotgun (WGS) entry which is preliminary data.</text>
</comment>
<feature type="signal peptide" evidence="2">
    <location>
        <begin position="1"/>
        <end position="15"/>
    </location>
</feature>
<feature type="chain" id="PRO_5013174658" evidence="2">
    <location>
        <begin position="16"/>
        <end position="332"/>
    </location>
</feature>
<keyword evidence="2" id="KW-0732">Signal</keyword>
<sequence>MRRQCVLLVARLASALLVPKSAPCLYHGRICRWHGESPICGRDSHRLGFSTSQQELMASTRYASISALCSDDADGLNPGPDCCAQYGKGCVAGYKRLWCHVEPVVKTQSQTVRHTARGSGQLCEWEGRKCQWYGAAPFCMATEHEIGSVDDKGREFLVSTRYMSVATLCSDATRPTDGHCCSRYGKGCLGGYKRLWCFPKPTTRLKSSHHGQASLAEQHHPSPVPLPPPDWASRRPCRFRGRTCQWHGSSPFCGTTSSPLGQTDALNQTLLFTTRETPIAHLCANLDAADYPGESCCREYHATCWTGYKRLWCSEERPEAYWETDAWRYGKL</sequence>
<dbReference type="AlphaFoldDB" id="A0A2C5ZRP3"/>
<organism evidence="3 4">
    <name type="scientific">Ophiocordyceps australis</name>
    <dbReference type="NCBI Taxonomy" id="1399860"/>
    <lineage>
        <taxon>Eukaryota</taxon>
        <taxon>Fungi</taxon>
        <taxon>Dikarya</taxon>
        <taxon>Ascomycota</taxon>
        <taxon>Pezizomycotina</taxon>
        <taxon>Sordariomycetes</taxon>
        <taxon>Hypocreomycetidae</taxon>
        <taxon>Hypocreales</taxon>
        <taxon>Ophiocordycipitaceae</taxon>
        <taxon>Ophiocordyceps</taxon>
    </lineage>
</organism>